<dbReference type="RefSeq" id="WP_179921004.1">
    <property type="nucleotide sequence ID" value="NZ_CP058909.1"/>
</dbReference>
<proteinExistence type="predicted"/>
<sequence length="98" mass="11061">MAPYHPVDDWSYTEDDKVVDVTIGTTDDDAYPSGWRYALHYGTVDGETILRYDNAHGDTKGHEKHTGGDVESVDFPGMTPLYEEFPERVRADLEGLPR</sequence>
<dbReference type="Pfam" id="PF20126">
    <property type="entry name" value="TumE"/>
    <property type="match status" value="1"/>
</dbReference>
<dbReference type="GeneID" id="56082098"/>
<organism evidence="2 3">
    <name type="scientific">Halosimplex pelagicum</name>
    <dbReference type="NCBI Taxonomy" id="869886"/>
    <lineage>
        <taxon>Archaea</taxon>
        <taxon>Methanobacteriati</taxon>
        <taxon>Methanobacteriota</taxon>
        <taxon>Stenosarchaea group</taxon>
        <taxon>Halobacteria</taxon>
        <taxon>Halobacteriales</taxon>
        <taxon>Haloarculaceae</taxon>
        <taxon>Halosimplex</taxon>
    </lineage>
</organism>
<protein>
    <submittedName>
        <fullName evidence="2">Uncharacterized protein</fullName>
    </submittedName>
</protein>
<evidence type="ECO:0000313" key="2">
    <source>
        <dbReference type="EMBL" id="QLH81196.1"/>
    </source>
</evidence>
<evidence type="ECO:0000313" key="3">
    <source>
        <dbReference type="Proteomes" id="UP000509346"/>
    </source>
</evidence>
<reference evidence="2 3" key="1">
    <citation type="submission" date="2020-07" db="EMBL/GenBank/DDBJ databases">
        <title>Halosimplex litoreum sp. nov. and Halosimplex rubrum sp. nov., isolated from different salt environments.</title>
        <authorList>
            <person name="Cui H."/>
        </authorList>
    </citation>
    <scope>NUCLEOTIDE SEQUENCE [LARGE SCALE GENOMIC DNA]</scope>
    <source>
        <strain evidence="2 3">R2</strain>
    </source>
</reference>
<keyword evidence="3" id="KW-1185">Reference proteome</keyword>
<feature type="compositionally biased region" description="Basic and acidic residues" evidence="1">
    <location>
        <begin position="55"/>
        <end position="68"/>
    </location>
</feature>
<dbReference type="Proteomes" id="UP000509346">
    <property type="component" value="Chromosome"/>
</dbReference>
<accession>A0A7D5TG56</accession>
<dbReference type="KEGG" id="hpel:HZS54_05875"/>
<evidence type="ECO:0000256" key="1">
    <source>
        <dbReference type="SAM" id="MobiDB-lite"/>
    </source>
</evidence>
<dbReference type="OrthoDB" id="294990at2157"/>
<dbReference type="InterPro" id="IPR045397">
    <property type="entry name" value="TumE-like"/>
</dbReference>
<dbReference type="EMBL" id="CP058909">
    <property type="protein sequence ID" value="QLH81196.1"/>
    <property type="molecule type" value="Genomic_DNA"/>
</dbReference>
<dbReference type="AlphaFoldDB" id="A0A7D5TG56"/>
<gene>
    <name evidence="2" type="ORF">HZS54_05875</name>
</gene>
<name>A0A7D5TG56_9EURY</name>
<feature type="region of interest" description="Disordered" evidence="1">
    <location>
        <begin position="55"/>
        <end position="78"/>
    </location>
</feature>